<dbReference type="SMART" id="SM00850">
    <property type="entry name" value="LytTR"/>
    <property type="match status" value="1"/>
</dbReference>
<dbReference type="Gene3D" id="2.40.50.1020">
    <property type="entry name" value="LytTr DNA-binding domain"/>
    <property type="match status" value="1"/>
</dbReference>
<dbReference type="InterPro" id="IPR007492">
    <property type="entry name" value="LytTR_DNA-bd_dom"/>
</dbReference>
<dbReference type="InterPro" id="IPR046947">
    <property type="entry name" value="LytR-like"/>
</dbReference>
<dbReference type="Proteomes" id="UP000660708">
    <property type="component" value="Unassembled WGS sequence"/>
</dbReference>
<dbReference type="GO" id="GO:0000156">
    <property type="term" value="F:phosphorelay response regulator activity"/>
    <property type="evidence" value="ECO:0007669"/>
    <property type="project" value="InterPro"/>
</dbReference>
<evidence type="ECO:0000313" key="4">
    <source>
        <dbReference type="Proteomes" id="UP000660708"/>
    </source>
</evidence>
<feature type="domain" description="HTH LytTR-type" evidence="2">
    <location>
        <begin position="129"/>
        <end position="235"/>
    </location>
</feature>
<dbReference type="AlphaFoldDB" id="A0A8I0N188"/>
<dbReference type="PANTHER" id="PTHR37299">
    <property type="entry name" value="TRANSCRIPTIONAL REGULATOR-RELATED"/>
    <property type="match status" value="1"/>
</dbReference>
<dbReference type="PROSITE" id="PS50930">
    <property type="entry name" value="HTH_LYTTR"/>
    <property type="match status" value="1"/>
</dbReference>
<sequence length="237" mass="26546">MKSMTILMPSSISELGAEMSTRLKSSDISSRFVYYNDVVDIIETIRGGEISCFLFDSGIEASDMLLVLTEQGVEIPTIKFGVNTSLKSQSELTFKGQTKQDSLIANLTYAALMQVSSESENHYLPAKRLIVKDSGHIHVIKVEELAWVGGAGNYVELHMLNRQRSILHRDTMSAMEKNLKTYGFSRIHKSSLVNLNAITELKTRDNGDYDVILENGDLLHLSRRYRQNLAALLQVNS</sequence>
<name>A0A8I0N188_9GAMM</name>
<dbReference type="GO" id="GO:0003677">
    <property type="term" value="F:DNA binding"/>
    <property type="evidence" value="ECO:0007669"/>
    <property type="project" value="InterPro"/>
</dbReference>
<gene>
    <name evidence="3" type="ORF">PPEP_b0845</name>
</gene>
<dbReference type="RefSeq" id="WP_147390719.1">
    <property type="nucleotide sequence ID" value="NZ_AQHF01000034.1"/>
</dbReference>
<comment type="caution">
    <text evidence="3">The sequence shown here is derived from an EMBL/GenBank/DDBJ whole genome shotgun (WGS) entry which is preliminary data.</text>
</comment>
<accession>A0A8I0N188</accession>
<dbReference type="EMBL" id="AQHF01000034">
    <property type="protein sequence ID" value="MBE0348971.1"/>
    <property type="molecule type" value="Genomic_DNA"/>
</dbReference>
<evidence type="ECO:0000313" key="3">
    <source>
        <dbReference type="EMBL" id="MBE0348971.1"/>
    </source>
</evidence>
<keyword evidence="4" id="KW-1185">Reference proteome</keyword>
<keyword evidence="1" id="KW-0902">Two-component regulatory system</keyword>
<dbReference type="Pfam" id="PF04397">
    <property type="entry name" value="LytTR"/>
    <property type="match status" value="1"/>
</dbReference>
<evidence type="ECO:0000259" key="2">
    <source>
        <dbReference type="PROSITE" id="PS50930"/>
    </source>
</evidence>
<reference evidence="3 4" key="1">
    <citation type="submission" date="2015-06" db="EMBL/GenBank/DDBJ databases">
        <title>Genome sequence of Pseudoalteromonas peptidolytica.</title>
        <authorList>
            <person name="Xie B.-B."/>
            <person name="Rong J.-C."/>
            <person name="Qin Q.-L."/>
            <person name="Zhang Y.-Z."/>
        </authorList>
    </citation>
    <scope>NUCLEOTIDE SEQUENCE [LARGE SCALE GENOMIC DNA]</scope>
    <source>
        <strain evidence="3 4">F12-50-A1</strain>
    </source>
</reference>
<proteinExistence type="predicted"/>
<protein>
    <recommendedName>
        <fullName evidence="2">HTH LytTR-type domain-containing protein</fullName>
    </recommendedName>
</protein>
<dbReference type="PANTHER" id="PTHR37299:SF1">
    <property type="entry name" value="STAGE 0 SPORULATION PROTEIN A HOMOLOG"/>
    <property type="match status" value="1"/>
</dbReference>
<organism evidence="3 4">
    <name type="scientific">Pseudoalteromonas peptidolytica F12-50-A1</name>
    <dbReference type="NCBI Taxonomy" id="1315280"/>
    <lineage>
        <taxon>Bacteria</taxon>
        <taxon>Pseudomonadati</taxon>
        <taxon>Pseudomonadota</taxon>
        <taxon>Gammaproteobacteria</taxon>
        <taxon>Alteromonadales</taxon>
        <taxon>Pseudoalteromonadaceae</taxon>
        <taxon>Pseudoalteromonas</taxon>
    </lineage>
</organism>
<evidence type="ECO:0000256" key="1">
    <source>
        <dbReference type="ARBA" id="ARBA00023012"/>
    </source>
</evidence>